<dbReference type="SUPFAM" id="SSF50998">
    <property type="entry name" value="Quinoprotein alcohol dehydrogenase-like"/>
    <property type="match status" value="1"/>
</dbReference>
<dbReference type="Pfam" id="PF08309">
    <property type="entry name" value="LVIVD"/>
    <property type="match status" value="3"/>
</dbReference>
<dbReference type="InterPro" id="IPR013211">
    <property type="entry name" value="LVIVD"/>
</dbReference>
<dbReference type="InterPro" id="IPR015943">
    <property type="entry name" value="WD40/YVTN_repeat-like_dom_sf"/>
</dbReference>
<dbReference type="RefSeq" id="WP_200463561.1">
    <property type="nucleotide sequence ID" value="NZ_JAENRR010000005.1"/>
</dbReference>
<evidence type="ECO:0008006" key="4">
    <source>
        <dbReference type="Google" id="ProtNLM"/>
    </source>
</evidence>
<feature type="chain" id="PRO_5047014469" description="LVIVD repeat-containing protein" evidence="1">
    <location>
        <begin position="22"/>
        <end position="423"/>
    </location>
</feature>
<dbReference type="PROSITE" id="PS51257">
    <property type="entry name" value="PROKAR_LIPOPROTEIN"/>
    <property type="match status" value="1"/>
</dbReference>
<keyword evidence="3" id="KW-1185">Reference proteome</keyword>
<comment type="caution">
    <text evidence="2">The sequence shown here is derived from an EMBL/GenBank/DDBJ whole genome shotgun (WGS) entry which is preliminary data.</text>
</comment>
<organism evidence="2 3">
    <name type="scientific">Carboxylicivirga marina</name>
    <dbReference type="NCBI Taxonomy" id="2800988"/>
    <lineage>
        <taxon>Bacteria</taxon>
        <taxon>Pseudomonadati</taxon>
        <taxon>Bacteroidota</taxon>
        <taxon>Bacteroidia</taxon>
        <taxon>Marinilabiliales</taxon>
        <taxon>Marinilabiliaceae</taxon>
        <taxon>Carboxylicivirga</taxon>
    </lineage>
</organism>
<sequence>MKTIVKFLVIAIILTSSFSCSDKIEETYTLNTPEYMSYDDLRNSFQMKSAQVILQPGKIYFKDDFIFVNEYLKGIHIINNSNPENPEKVTFLEIPGNIDMAIKGNMLYADSYIDLLTIDISDMNNIVEVDRDEEVFPYTIPEIREGVAYGIDAQKGVITGYTVTTETVEIKGDDISYQFFPAWESSFVAVDAMNGSKISSSGAGTGGSMARFTLYDDYLYAIDNASLHLFDVSDNTNPNRMKQIAISWQIETLFPYDEKLFIGAQNGMFIYSLQNPANPEFISEFRHATACDPVVVEGDYAYVTLRGGNLCGAIESQLEVINISNIESPQMLKSYPMKEPYGLGIDDEVLFVCDGYEGLKIYNAADPMTLAANQIAHYPTVDAFDVIPLGEILLLIGEDGLYQYDYSDLDNIKQLSHIRINGM</sequence>
<keyword evidence="1" id="KW-0732">Signal</keyword>
<feature type="signal peptide" evidence="1">
    <location>
        <begin position="1"/>
        <end position="21"/>
    </location>
</feature>
<reference evidence="2 3" key="1">
    <citation type="submission" date="2021-01" db="EMBL/GenBank/DDBJ databases">
        <title>Carboxyliciviraga sp.nov., isolated from coastal sediments.</title>
        <authorList>
            <person name="Lu D."/>
            <person name="Zhang T."/>
        </authorList>
    </citation>
    <scope>NUCLEOTIDE SEQUENCE [LARGE SCALE GENOMIC DNA]</scope>
    <source>
        <strain evidence="2 3">N1Y132</strain>
    </source>
</reference>
<evidence type="ECO:0000313" key="3">
    <source>
        <dbReference type="Proteomes" id="UP000605676"/>
    </source>
</evidence>
<name>A0ABS1HFR8_9BACT</name>
<dbReference type="InterPro" id="IPR011047">
    <property type="entry name" value="Quinoprotein_ADH-like_sf"/>
</dbReference>
<accession>A0ABS1HFR8</accession>
<evidence type="ECO:0000313" key="2">
    <source>
        <dbReference type="EMBL" id="MBK3516330.1"/>
    </source>
</evidence>
<evidence type="ECO:0000256" key="1">
    <source>
        <dbReference type="SAM" id="SignalP"/>
    </source>
</evidence>
<dbReference type="Gene3D" id="2.130.10.10">
    <property type="entry name" value="YVTN repeat-like/Quinoprotein amine dehydrogenase"/>
    <property type="match status" value="1"/>
</dbReference>
<proteinExistence type="predicted"/>
<protein>
    <recommendedName>
        <fullName evidence="4">LVIVD repeat-containing protein</fullName>
    </recommendedName>
</protein>
<dbReference type="EMBL" id="JAENRR010000005">
    <property type="protein sequence ID" value="MBK3516330.1"/>
    <property type="molecule type" value="Genomic_DNA"/>
</dbReference>
<gene>
    <name evidence="2" type="ORF">JIV24_03185</name>
</gene>
<dbReference type="Proteomes" id="UP000605676">
    <property type="component" value="Unassembled WGS sequence"/>
</dbReference>